<proteinExistence type="predicted"/>
<dbReference type="EMBL" id="OD009476">
    <property type="protein sequence ID" value="CAD7415566.1"/>
    <property type="molecule type" value="Genomic_DNA"/>
</dbReference>
<evidence type="ECO:0000256" key="1">
    <source>
        <dbReference type="SAM" id="MobiDB-lite"/>
    </source>
</evidence>
<feature type="region of interest" description="Disordered" evidence="1">
    <location>
        <begin position="61"/>
        <end position="165"/>
    </location>
</feature>
<gene>
    <name evidence="2" type="ORF">TPSB3V08_LOCUS10413</name>
</gene>
<feature type="compositionally biased region" description="Basic and acidic residues" evidence="1">
    <location>
        <begin position="98"/>
        <end position="110"/>
    </location>
</feature>
<dbReference type="AlphaFoldDB" id="A0A7R9DKZ0"/>
<protein>
    <submittedName>
        <fullName evidence="2">Uncharacterized protein</fullName>
    </submittedName>
</protein>
<organism evidence="2">
    <name type="scientific">Timema poppense</name>
    <name type="common">Walking stick</name>
    <dbReference type="NCBI Taxonomy" id="170557"/>
    <lineage>
        <taxon>Eukaryota</taxon>
        <taxon>Metazoa</taxon>
        <taxon>Ecdysozoa</taxon>
        <taxon>Arthropoda</taxon>
        <taxon>Hexapoda</taxon>
        <taxon>Insecta</taxon>
        <taxon>Pterygota</taxon>
        <taxon>Neoptera</taxon>
        <taxon>Polyneoptera</taxon>
        <taxon>Phasmatodea</taxon>
        <taxon>Timematodea</taxon>
        <taxon>Timematoidea</taxon>
        <taxon>Timematidae</taxon>
        <taxon>Timema</taxon>
    </lineage>
</organism>
<reference evidence="2" key="1">
    <citation type="submission" date="2020-11" db="EMBL/GenBank/DDBJ databases">
        <authorList>
            <person name="Tran Van P."/>
        </authorList>
    </citation>
    <scope>NUCLEOTIDE SEQUENCE</scope>
</reference>
<accession>A0A7R9DKZ0</accession>
<evidence type="ECO:0000313" key="2">
    <source>
        <dbReference type="EMBL" id="CAD7415566.1"/>
    </source>
</evidence>
<name>A0A7R9DKZ0_TIMPO</name>
<sequence>MMSCPLQSVGGAGSSLMSCPLQSVGGAGSSLMNCPLHPTKGGGKLEMLGNVKSQMTSWLGSGVLGGLRKNEGDPLADSQDPAATGEGKPEVESPAVEKSVKSSGAEHAKEDDDNSSATGGADSDVAASEPGTPGEDKEGAQPFGAGVLKKQPEEATSCNPVAPKH</sequence>